<dbReference type="EMBL" id="JBDKWZ010000008">
    <property type="protein sequence ID" value="MEN7549237.1"/>
    <property type="molecule type" value="Genomic_DNA"/>
</dbReference>
<dbReference type="PANTHER" id="PTHR43792:SF1">
    <property type="entry name" value="N-ACETYLTRANSFERASE DOMAIN-CONTAINING PROTEIN"/>
    <property type="match status" value="1"/>
</dbReference>
<sequence>MSKSDGIRHFFCYLWASLIFSKEMEERIILSKFNEHDFESYYRLVGNEQVMAMVTERAIPTTEAQEDFQKLIQTNHQYEAFGNFKVFSKATQTFLGLAKLELLSEERGEVELGYLLLPEHWGKGYGSEIAKLLVNRAKENQALKIIKAIIDPNNIASKKILLKQGFVSVFVGDMDGLPGEILELAK</sequence>
<dbReference type="Proteomes" id="UP001403385">
    <property type="component" value="Unassembled WGS sequence"/>
</dbReference>
<dbReference type="PROSITE" id="PS51186">
    <property type="entry name" value="GNAT"/>
    <property type="match status" value="1"/>
</dbReference>
<dbReference type="InterPro" id="IPR016181">
    <property type="entry name" value="Acyl_CoA_acyltransferase"/>
</dbReference>
<dbReference type="Gene3D" id="3.40.630.30">
    <property type="match status" value="1"/>
</dbReference>
<dbReference type="InterPro" id="IPR000182">
    <property type="entry name" value="GNAT_dom"/>
</dbReference>
<evidence type="ECO:0000313" key="2">
    <source>
        <dbReference type="EMBL" id="MEN7549237.1"/>
    </source>
</evidence>
<dbReference type="SUPFAM" id="SSF55729">
    <property type="entry name" value="Acyl-CoA N-acyltransferases (Nat)"/>
    <property type="match status" value="1"/>
</dbReference>
<organism evidence="2 3">
    <name type="scientific">Rapidithrix thailandica</name>
    <dbReference type="NCBI Taxonomy" id="413964"/>
    <lineage>
        <taxon>Bacteria</taxon>
        <taxon>Pseudomonadati</taxon>
        <taxon>Bacteroidota</taxon>
        <taxon>Cytophagia</taxon>
        <taxon>Cytophagales</taxon>
        <taxon>Flammeovirgaceae</taxon>
        <taxon>Rapidithrix</taxon>
    </lineage>
</organism>
<feature type="domain" description="N-acetyltransferase" evidence="1">
    <location>
        <begin position="28"/>
        <end position="186"/>
    </location>
</feature>
<evidence type="ECO:0000259" key="1">
    <source>
        <dbReference type="PROSITE" id="PS51186"/>
    </source>
</evidence>
<dbReference type="AlphaFoldDB" id="A0AAW9RWH0"/>
<evidence type="ECO:0000313" key="3">
    <source>
        <dbReference type="Proteomes" id="UP001403385"/>
    </source>
</evidence>
<dbReference type="InterPro" id="IPR051531">
    <property type="entry name" value="N-acetyltransferase"/>
</dbReference>
<comment type="caution">
    <text evidence="2">The sequence shown here is derived from an EMBL/GenBank/DDBJ whole genome shotgun (WGS) entry which is preliminary data.</text>
</comment>
<dbReference type="GO" id="GO:0016747">
    <property type="term" value="F:acyltransferase activity, transferring groups other than amino-acyl groups"/>
    <property type="evidence" value="ECO:0007669"/>
    <property type="project" value="InterPro"/>
</dbReference>
<proteinExistence type="predicted"/>
<dbReference type="RefSeq" id="WP_346822013.1">
    <property type="nucleotide sequence ID" value="NZ_JBDKWZ010000008.1"/>
</dbReference>
<keyword evidence="3" id="KW-1185">Reference proteome</keyword>
<name>A0AAW9RWH0_9BACT</name>
<accession>A0AAW9RWH0</accession>
<dbReference type="Pfam" id="PF13302">
    <property type="entry name" value="Acetyltransf_3"/>
    <property type="match status" value="1"/>
</dbReference>
<reference evidence="2 3" key="1">
    <citation type="submission" date="2024-04" db="EMBL/GenBank/DDBJ databases">
        <title>Novel genus in family Flammeovirgaceae.</title>
        <authorList>
            <person name="Nguyen T.H."/>
            <person name="Vuong T.Q."/>
            <person name="Le H."/>
            <person name="Kim S.-G."/>
        </authorList>
    </citation>
    <scope>NUCLEOTIDE SEQUENCE [LARGE SCALE GENOMIC DNA]</scope>
    <source>
        <strain evidence="2 3">JCM 23209</strain>
    </source>
</reference>
<gene>
    <name evidence="2" type="ORF">AAG747_15035</name>
</gene>
<dbReference type="PANTHER" id="PTHR43792">
    <property type="entry name" value="GNAT FAMILY, PUTATIVE (AFU_ORTHOLOGUE AFUA_3G00765)-RELATED-RELATED"/>
    <property type="match status" value="1"/>
</dbReference>
<protein>
    <submittedName>
        <fullName evidence="2">GNAT family N-acetyltransferase</fullName>
    </submittedName>
</protein>
<dbReference type="CDD" id="cd04301">
    <property type="entry name" value="NAT_SF"/>
    <property type="match status" value="1"/>
</dbReference>